<keyword evidence="13" id="KW-0654">Proteoglycan</keyword>
<feature type="compositionally biased region" description="Acidic residues" evidence="24">
    <location>
        <begin position="628"/>
        <end position="637"/>
    </location>
</feature>
<dbReference type="Pfam" id="PF11980">
    <property type="entry name" value="DUF3481"/>
    <property type="match status" value="1"/>
</dbReference>
<protein>
    <recommendedName>
        <fullName evidence="20">Neuropilin</fullName>
    </recommendedName>
</protein>
<dbReference type="CDD" id="cd00041">
    <property type="entry name" value="CUB"/>
    <property type="match status" value="2"/>
</dbReference>
<evidence type="ECO:0000256" key="26">
    <source>
        <dbReference type="SAM" id="SignalP"/>
    </source>
</evidence>
<dbReference type="PANTHER" id="PTHR46806">
    <property type="entry name" value="F5/8 TYPE C DOMAIN-CONTAINING PROTEIN"/>
    <property type="match status" value="1"/>
</dbReference>
<feature type="domain" description="CUB" evidence="27">
    <location>
        <begin position="25"/>
        <end position="139"/>
    </location>
</feature>
<comment type="caution">
    <text evidence="23">Lacks conserved residue(s) required for the propagation of feature annotation.</text>
</comment>
<dbReference type="InterPro" id="IPR008979">
    <property type="entry name" value="Galactose-bd-like_sf"/>
</dbReference>
<dbReference type="GO" id="GO:0030947">
    <property type="term" value="P:regulation of vascular endothelial growth factor receptor signaling pathway"/>
    <property type="evidence" value="ECO:0007669"/>
    <property type="project" value="TreeGrafter"/>
</dbReference>
<dbReference type="GO" id="GO:0002040">
    <property type="term" value="P:sprouting angiogenesis"/>
    <property type="evidence" value="ECO:0007669"/>
    <property type="project" value="TreeGrafter"/>
</dbReference>
<dbReference type="GO" id="GO:0005021">
    <property type="term" value="F:vascular endothelial growth factor receptor activity"/>
    <property type="evidence" value="ECO:0007669"/>
    <property type="project" value="InterPro"/>
</dbReference>
<feature type="domain" description="F5/8 type C" evidence="28">
    <location>
        <begin position="434"/>
        <end position="586"/>
    </location>
</feature>
<evidence type="ECO:0000256" key="12">
    <source>
        <dbReference type="ARBA" id="ARBA00022902"/>
    </source>
</evidence>
<dbReference type="GO" id="GO:0001755">
    <property type="term" value="P:neural crest cell migration"/>
    <property type="evidence" value="ECO:0007669"/>
    <property type="project" value="TreeGrafter"/>
</dbReference>
<dbReference type="PROSITE" id="PS50022">
    <property type="entry name" value="FA58C_3"/>
    <property type="match status" value="2"/>
</dbReference>
<dbReference type="Proteomes" id="UP001311232">
    <property type="component" value="Unassembled WGS sequence"/>
</dbReference>
<evidence type="ECO:0000259" key="27">
    <source>
        <dbReference type="PROSITE" id="PS01180"/>
    </source>
</evidence>
<dbReference type="FunFam" id="2.60.120.290:FF:000003">
    <property type="entry name" value="Neuropilin"/>
    <property type="match status" value="1"/>
</dbReference>
<evidence type="ECO:0000256" key="24">
    <source>
        <dbReference type="SAM" id="MobiDB-lite"/>
    </source>
</evidence>
<dbReference type="Pfam" id="PF00629">
    <property type="entry name" value="MAM"/>
    <property type="match status" value="1"/>
</dbReference>
<feature type="domain" description="MAM" evidence="29">
    <location>
        <begin position="668"/>
        <end position="843"/>
    </location>
</feature>
<dbReference type="GO" id="GO:0005925">
    <property type="term" value="C:focal adhesion"/>
    <property type="evidence" value="ECO:0007669"/>
    <property type="project" value="TreeGrafter"/>
</dbReference>
<feature type="binding site" evidence="21">
    <location>
        <position position="207"/>
    </location>
    <ligand>
        <name>Ca(2+)</name>
        <dbReference type="ChEBI" id="CHEBI:29108"/>
    </ligand>
</feature>
<keyword evidence="4" id="KW-0037">Angiogenesis</keyword>
<comment type="subcellular location">
    <subcellularLocation>
        <location evidence="1">Membrane</location>
        <topology evidence="1">Single-pass type I membrane protein</topology>
    </subcellularLocation>
</comment>
<feature type="disulfide bond" evidence="22">
    <location>
        <begin position="145"/>
        <end position="171"/>
    </location>
</feature>
<keyword evidence="12 20" id="KW-0524">Neurogenesis</keyword>
<dbReference type="GO" id="GO:0010595">
    <property type="term" value="P:positive regulation of endothelial cell migration"/>
    <property type="evidence" value="ECO:0007669"/>
    <property type="project" value="TreeGrafter"/>
</dbReference>
<dbReference type="Gene3D" id="2.60.120.290">
    <property type="entry name" value="Spermadhesin, CUB domain"/>
    <property type="match status" value="2"/>
</dbReference>
<evidence type="ECO:0000256" key="19">
    <source>
        <dbReference type="ARBA" id="ARBA00023207"/>
    </source>
</evidence>
<dbReference type="GO" id="GO:0008201">
    <property type="term" value="F:heparin binding"/>
    <property type="evidence" value="ECO:0007669"/>
    <property type="project" value="UniProtKB-KW"/>
</dbReference>
<comment type="caution">
    <text evidence="30">The sequence shown here is derived from an EMBL/GenBank/DDBJ whole genome shotgun (WGS) entry which is preliminary data.</text>
</comment>
<dbReference type="CDD" id="cd00057">
    <property type="entry name" value="FA58C"/>
    <property type="match status" value="2"/>
</dbReference>
<dbReference type="InterPro" id="IPR000998">
    <property type="entry name" value="MAM_dom"/>
</dbReference>
<dbReference type="GO" id="GO:0046872">
    <property type="term" value="F:metal ion binding"/>
    <property type="evidence" value="ECO:0007669"/>
    <property type="project" value="UniProtKB-UniRule"/>
</dbReference>
<evidence type="ECO:0000259" key="29">
    <source>
        <dbReference type="PROSITE" id="PS50060"/>
    </source>
</evidence>
<dbReference type="GO" id="GO:0001570">
    <property type="term" value="P:vasculogenesis"/>
    <property type="evidence" value="ECO:0007669"/>
    <property type="project" value="TreeGrafter"/>
</dbReference>
<feature type="disulfide bond" evidence="22">
    <location>
        <begin position="204"/>
        <end position="226"/>
    </location>
</feature>
<sequence length="949" mass="105181">MRCGFLLFLFTQIISVSPLTQTDKCGGNIVIHAADYLTSPGYPSAYPPSQLCVWVITAPEAGQKILINFNPHFDLEDRDCKYDYLEVYNGGNELSSMLGKFCGKIAPSPIISSGGQLLIKFVSDYETHGAGFSVRYEVLKTGPECSRNFTAPSGVIETPGFPEKYPNNLDCTFMIFAPKMAEIIVEFYSFNMEPDSAPPPGAVCRYDWLEIWDGFPAVGPHIGRYCGHTSPGRVISYTGILSMTITTDNAIAKEGFMANYTIRERSLPAGHEQEDFACMEPLGLESGEITSEQIKASSQYNSNWSPERSRLNYQENGWTPSDDTIREWIQVDLGFLRFVTSIGTQGAISKETKKHYYVRFYKVDLSTNGEDWITVKEGSKQKIFQGNHNPTDEVRAFLPKPTLTRYVRIRPYSWEQGICMRFEVYGCRISDYPCSSMLGMVSGQIPDAQISASSFADRGWVAENVRLLTGRSGWTGQQTKQPFRNEWLQVDLGQDKMLSGVVIQGGKHRDRNVYMKRFKVGHSLDGDSWTVIKEENTTRPKIFMGNQNQETPEVRLLGPLLTRFVRIYPERATTEGVGLRLELLGCELEEVTTTGPPTTPPSSTLPMTTFGATTAGPTTVPNTTPSSECEDGQQDCGDETEATNDYDQHFGGFMTANPNVDSPAYVWFACNFDFASLCGWTKDTSSGAEWFIQSSEAPAVHRGPTFDHTGSPGNFILIQLTDTITPSKTGDDKSDEEKVARLASLPITTPDTSLCMSFWYHMAGDHAGALHISYRHEAGEGQTLWTMIGHQGSRWREGRIVLPRTRLPYQVVVEGVADRRTPGHIAVDDIQIMDGLNIQDCKDPEAPTSPPTKILMLPIDSLSQETGELGRPGNMLKTIDPILITIIAMSALGVFLGAICGVVLYCACSQGSMTDRNLSALENYNFELVDGVKLKKDKMNGQTNNYSEA</sequence>
<dbReference type="SUPFAM" id="SSF49785">
    <property type="entry name" value="Galactose-binding domain-like"/>
    <property type="match status" value="2"/>
</dbReference>
<keyword evidence="15 20" id="KW-0472">Membrane</keyword>
<dbReference type="GO" id="GO:0005886">
    <property type="term" value="C:plasma membrane"/>
    <property type="evidence" value="ECO:0007669"/>
    <property type="project" value="TreeGrafter"/>
</dbReference>
<keyword evidence="10 20" id="KW-0221">Differentiation</keyword>
<evidence type="ECO:0000256" key="21">
    <source>
        <dbReference type="PIRSR" id="PIRSR036960-1"/>
    </source>
</evidence>
<dbReference type="GO" id="GO:0051491">
    <property type="term" value="P:positive regulation of filopodium assembly"/>
    <property type="evidence" value="ECO:0007669"/>
    <property type="project" value="TreeGrafter"/>
</dbReference>
<feature type="signal peptide" evidence="26">
    <location>
        <begin position="1"/>
        <end position="22"/>
    </location>
</feature>
<keyword evidence="8 26" id="KW-0732">Signal</keyword>
<evidence type="ECO:0000256" key="2">
    <source>
        <dbReference type="ARBA" id="ARBA00006078"/>
    </source>
</evidence>
<dbReference type="GO" id="GO:0030424">
    <property type="term" value="C:axon"/>
    <property type="evidence" value="ECO:0007669"/>
    <property type="project" value="TreeGrafter"/>
</dbReference>
<keyword evidence="16 22" id="KW-1015">Disulfide bond</keyword>
<dbReference type="FunFam" id="2.60.120.290:FF:000010">
    <property type="entry name" value="Neuropilin"/>
    <property type="match status" value="1"/>
</dbReference>
<evidence type="ECO:0000256" key="9">
    <source>
        <dbReference type="ARBA" id="ARBA00022737"/>
    </source>
</evidence>
<evidence type="ECO:0000256" key="20">
    <source>
        <dbReference type="PIRNR" id="PIRNR036960"/>
    </source>
</evidence>
<feature type="domain" description="F5/8 type C" evidence="28">
    <location>
        <begin position="278"/>
        <end position="427"/>
    </location>
</feature>
<dbReference type="GO" id="GO:0017154">
    <property type="term" value="F:semaphorin receptor activity"/>
    <property type="evidence" value="ECO:0007669"/>
    <property type="project" value="InterPro"/>
</dbReference>
<dbReference type="InterPro" id="IPR000421">
    <property type="entry name" value="FA58C"/>
</dbReference>
<feature type="binding site" evidence="21">
    <location>
        <position position="193"/>
    </location>
    <ligand>
        <name>Ca(2+)</name>
        <dbReference type="ChEBI" id="CHEBI:29108"/>
    </ligand>
</feature>
<dbReference type="InterPro" id="IPR000859">
    <property type="entry name" value="CUB_dom"/>
</dbReference>
<evidence type="ECO:0000256" key="7">
    <source>
        <dbReference type="ARBA" id="ARBA00022723"/>
    </source>
</evidence>
<dbReference type="SUPFAM" id="SSF49854">
    <property type="entry name" value="Spermadhesin, CUB domain"/>
    <property type="match status" value="2"/>
</dbReference>
<keyword evidence="7 21" id="KW-0479">Metal-binding</keyword>
<feature type="chain" id="PRO_5043821622" description="Neuropilin" evidence="26">
    <location>
        <begin position="23"/>
        <end position="949"/>
    </location>
</feature>
<evidence type="ECO:0000256" key="22">
    <source>
        <dbReference type="PIRSR" id="PIRSR036960-2"/>
    </source>
</evidence>
<dbReference type="Pfam" id="PF00754">
    <property type="entry name" value="F5_F8_type_C"/>
    <property type="match status" value="2"/>
</dbReference>
<comment type="similarity">
    <text evidence="2 20">Belongs to the neuropilin family.</text>
</comment>
<evidence type="ECO:0000313" key="30">
    <source>
        <dbReference type="EMBL" id="KAK5598983.1"/>
    </source>
</evidence>
<feature type="domain" description="CUB" evidence="27">
    <location>
        <begin position="145"/>
        <end position="263"/>
    </location>
</feature>
<dbReference type="GO" id="GO:0038085">
    <property type="term" value="F:vascular endothelial growth factor binding"/>
    <property type="evidence" value="ECO:0007669"/>
    <property type="project" value="TreeGrafter"/>
</dbReference>
<dbReference type="SMART" id="SM00042">
    <property type="entry name" value="CUB"/>
    <property type="match status" value="2"/>
</dbReference>
<keyword evidence="9" id="KW-0677">Repeat</keyword>
<dbReference type="PROSITE" id="PS01285">
    <property type="entry name" value="FA58C_1"/>
    <property type="match status" value="2"/>
</dbReference>
<dbReference type="InterPro" id="IPR022579">
    <property type="entry name" value="Neuropilin_C"/>
</dbReference>
<dbReference type="CDD" id="cd06263">
    <property type="entry name" value="MAM"/>
    <property type="match status" value="1"/>
</dbReference>
<evidence type="ECO:0000256" key="10">
    <source>
        <dbReference type="ARBA" id="ARBA00022782"/>
    </source>
</evidence>
<keyword evidence="18" id="KW-0325">Glycoprotein</keyword>
<evidence type="ECO:0000256" key="15">
    <source>
        <dbReference type="ARBA" id="ARBA00023136"/>
    </source>
</evidence>
<dbReference type="PANTHER" id="PTHR46806:SF4">
    <property type="entry name" value="NEUROPILIN-1"/>
    <property type="match status" value="1"/>
</dbReference>
<evidence type="ECO:0000256" key="14">
    <source>
        <dbReference type="ARBA" id="ARBA00022989"/>
    </source>
</evidence>
<dbReference type="InterPro" id="IPR035914">
    <property type="entry name" value="Sperma_CUB_dom_sf"/>
</dbReference>
<evidence type="ECO:0000259" key="28">
    <source>
        <dbReference type="PROSITE" id="PS50022"/>
    </source>
</evidence>
<dbReference type="SMART" id="SM00231">
    <property type="entry name" value="FA58C"/>
    <property type="match status" value="2"/>
</dbReference>
<dbReference type="InterPro" id="IPR014648">
    <property type="entry name" value="Neuropilin"/>
</dbReference>
<feature type="transmembrane region" description="Helical" evidence="25">
    <location>
        <begin position="882"/>
        <end position="907"/>
    </location>
</feature>
<evidence type="ECO:0000256" key="25">
    <source>
        <dbReference type="SAM" id="Phobius"/>
    </source>
</evidence>
<evidence type="ECO:0000256" key="16">
    <source>
        <dbReference type="ARBA" id="ARBA00023157"/>
    </source>
</evidence>
<evidence type="ECO:0000256" key="18">
    <source>
        <dbReference type="ARBA" id="ARBA00023180"/>
    </source>
</evidence>
<feature type="disulfide bond" evidence="22">
    <location>
        <begin position="278"/>
        <end position="427"/>
    </location>
</feature>
<keyword evidence="19" id="KW-0357">Heparan sulfate</keyword>
<feature type="disulfide bond" evidence="22">
    <location>
        <begin position="80"/>
        <end position="102"/>
    </location>
</feature>
<dbReference type="EMBL" id="JAHHUM010002976">
    <property type="protein sequence ID" value="KAK5598983.1"/>
    <property type="molecule type" value="Genomic_DNA"/>
</dbReference>
<feature type="disulfide bond" evidence="22 23">
    <location>
        <begin position="25"/>
        <end position="52"/>
    </location>
</feature>
<dbReference type="PROSITE" id="PS01286">
    <property type="entry name" value="FA58C_2"/>
    <property type="match status" value="2"/>
</dbReference>
<gene>
    <name evidence="30" type="ORF">CRENBAI_000682</name>
</gene>
<dbReference type="PROSITE" id="PS50060">
    <property type="entry name" value="MAM_2"/>
    <property type="match status" value="1"/>
</dbReference>
<keyword evidence="11 20" id="KW-0106">Calcium</keyword>
<evidence type="ECO:0000313" key="31">
    <source>
        <dbReference type="Proteomes" id="UP001311232"/>
    </source>
</evidence>
<evidence type="ECO:0000256" key="6">
    <source>
        <dbReference type="ARBA" id="ARBA00022692"/>
    </source>
</evidence>
<dbReference type="Pfam" id="PF00431">
    <property type="entry name" value="CUB"/>
    <property type="match status" value="2"/>
</dbReference>
<dbReference type="FunFam" id="2.60.120.260:FF:000002">
    <property type="entry name" value="Coagulation factor VIII"/>
    <property type="match status" value="1"/>
</dbReference>
<keyword evidence="14 25" id="KW-1133">Transmembrane helix</keyword>
<name>A0AAV9QPX4_9TELE</name>
<dbReference type="AlphaFoldDB" id="A0AAV9QPX4"/>
<reference evidence="30 31" key="1">
    <citation type="submission" date="2021-06" db="EMBL/GenBank/DDBJ databases">
        <authorList>
            <person name="Palmer J.M."/>
        </authorList>
    </citation>
    <scope>NUCLEOTIDE SEQUENCE [LARGE SCALE GENOMIC DNA]</scope>
    <source>
        <strain evidence="30 31">MEX-2019</strain>
        <tissue evidence="30">Muscle</tissue>
    </source>
</reference>
<dbReference type="Gene3D" id="2.60.120.200">
    <property type="match status" value="1"/>
</dbReference>
<dbReference type="PROSITE" id="PS01180">
    <property type="entry name" value="CUB"/>
    <property type="match status" value="2"/>
</dbReference>
<dbReference type="InterPro" id="IPR050633">
    <property type="entry name" value="Neuropilin_MCO_CoagFactor"/>
</dbReference>
<evidence type="ECO:0000256" key="17">
    <source>
        <dbReference type="ARBA" id="ARBA00023170"/>
    </source>
</evidence>
<proteinExistence type="inferred from homology"/>
<dbReference type="InterPro" id="IPR013320">
    <property type="entry name" value="ConA-like_dom_sf"/>
</dbReference>
<dbReference type="PIRSF" id="PIRSF036960">
    <property type="entry name" value="Neuropilin"/>
    <property type="match status" value="1"/>
</dbReference>
<keyword evidence="17 20" id="KW-0675">Receptor</keyword>
<feature type="disulfide bond" evidence="22">
    <location>
        <begin position="434"/>
        <end position="586"/>
    </location>
</feature>
<dbReference type="GO" id="GO:0009611">
    <property type="term" value="P:response to wounding"/>
    <property type="evidence" value="ECO:0007669"/>
    <property type="project" value="TreeGrafter"/>
</dbReference>
<organism evidence="30 31">
    <name type="scientific">Crenichthys baileyi</name>
    <name type="common">White River springfish</name>
    <dbReference type="NCBI Taxonomy" id="28760"/>
    <lineage>
        <taxon>Eukaryota</taxon>
        <taxon>Metazoa</taxon>
        <taxon>Chordata</taxon>
        <taxon>Craniata</taxon>
        <taxon>Vertebrata</taxon>
        <taxon>Euteleostomi</taxon>
        <taxon>Actinopterygii</taxon>
        <taxon>Neopterygii</taxon>
        <taxon>Teleostei</taxon>
        <taxon>Neoteleostei</taxon>
        <taxon>Acanthomorphata</taxon>
        <taxon>Ovalentaria</taxon>
        <taxon>Atherinomorphae</taxon>
        <taxon>Cyprinodontiformes</taxon>
        <taxon>Goodeidae</taxon>
        <taxon>Crenichthys</taxon>
    </lineage>
</organism>
<evidence type="ECO:0000256" key="11">
    <source>
        <dbReference type="ARBA" id="ARBA00022837"/>
    </source>
</evidence>
<evidence type="ECO:0000256" key="23">
    <source>
        <dbReference type="PROSITE-ProRule" id="PRU00059"/>
    </source>
</evidence>
<feature type="region of interest" description="Disordered" evidence="24">
    <location>
        <begin position="618"/>
        <end position="637"/>
    </location>
</feature>
<dbReference type="GO" id="GO:0048010">
    <property type="term" value="P:vascular endothelial growth factor receptor signaling pathway"/>
    <property type="evidence" value="ECO:0007669"/>
    <property type="project" value="TreeGrafter"/>
</dbReference>
<dbReference type="Gene3D" id="2.60.120.260">
    <property type="entry name" value="Galactose-binding domain-like"/>
    <property type="match status" value="2"/>
</dbReference>
<dbReference type="FunFam" id="2.60.120.260:FF:000013">
    <property type="entry name" value="Neuropilin"/>
    <property type="match status" value="1"/>
</dbReference>
<keyword evidence="3 20" id="KW-0217">Developmental protein</keyword>
<evidence type="ECO:0000256" key="8">
    <source>
        <dbReference type="ARBA" id="ARBA00022729"/>
    </source>
</evidence>
<evidence type="ECO:0000256" key="1">
    <source>
        <dbReference type="ARBA" id="ARBA00004479"/>
    </source>
</evidence>
<keyword evidence="5" id="KW-0358">Heparin-binding</keyword>
<dbReference type="SUPFAM" id="SSF49899">
    <property type="entry name" value="Concanavalin A-like lectins/glucanases"/>
    <property type="match status" value="1"/>
</dbReference>
<evidence type="ECO:0000256" key="4">
    <source>
        <dbReference type="ARBA" id="ARBA00022657"/>
    </source>
</evidence>
<accession>A0AAV9QPX4</accession>
<keyword evidence="31" id="KW-1185">Reference proteome</keyword>
<dbReference type="GO" id="GO:0007411">
    <property type="term" value="P:axon guidance"/>
    <property type="evidence" value="ECO:0007669"/>
    <property type="project" value="InterPro"/>
</dbReference>
<evidence type="ECO:0000256" key="3">
    <source>
        <dbReference type="ARBA" id="ARBA00022473"/>
    </source>
</evidence>
<evidence type="ECO:0000256" key="13">
    <source>
        <dbReference type="ARBA" id="ARBA00022974"/>
    </source>
</evidence>
<evidence type="ECO:0000256" key="5">
    <source>
        <dbReference type="ARBA" id="ARBA00022674"/>
    </source>
</evidence>
<dbReference type="SMART" id="SM00137">
    <property type="entry name" value="MAM"/>
    <property type="match status" value="1"/>
</dbReference>
<keyword evidence="6 25" id="KW-0812">Transmembrane</keyword>
<feature type="binding site" evidence="21">
    <location>
        <position position="248"/>
    </location>
    <ligand>
        <name>Ca(2+)</name>
        <dbReference type="ChEBI" id="CHEBI:29108"/>
    </ligand>
</feature>